<evidence type="ECO:0000256" key="1">
    <source>
        <dbReference type="SAM" id="MobiDB-lite"/>
    </source>
</evidence>
<protein>
    <submittedName>
        <fullName evidence="2">Uncharacterized protein</fullName>
    </submittedName>
</protein>
<feature type="non-terminal residue" evidence="2">
    <location>
        <position position="361"/>
    </location>
</feature>
<name>A0A392NC58_9FABA</name>
<organism evidence="2 3">
    <name type="scientific">Trifolium medium</name>
    <dbReference type="NCBI Taxonomy" id="97028"/>
    <lineage>
        <taxon>Eukaryota</taxon>
        <taxon>Viridiplantae</taxon>
        <taxon>Streptophyta</taxon>
        <taxon>Embryophyta</taxon>
        <taxon>Tracheophyta</taxon>
        <taxon>Spermatophyta</taxon>
        <taxon>Magnoliopsida</taxon>
        <taxon>eudicotyledons</taxon>
        <taxon>Gunneridae</taxon>
        <taxon>Pentapetalae</taxon>
        <taxon>rosids</taxon>
        <taxon>fabids</taxon>
        <taxon>Fabales</taxon>
        <taxon>Fabaceae</taxon>
        <taxon>Papilionoideae</taxon>
        <taxon>50 kb inversion clade</taxon>
        <taxon>NPAAA clade</taxon>
        <taxon>Hologalegina</taxon>
        <taxon>IRL clade</taxon>
        <taxon>Trifolieae</taxon>
        <taxon>Trifolium</taxon>
    </lineage>
</organism>
<evidence type="ECO:0000313" key="3">
    <source>
        <dbReference type="Proteomes" id="UP000265520"/>
    </source>
</evidence>
<dbReference type="CDD" id="cd00303">
    <property type="entry name" value="retropepsin_like"/>
    <property type="match status" value="1"/>
</dbReference>
<proteinExistence type="predicted"/>
<evidence type="ECO:0000313" key="2">
    <source>
        <dbReference type="EMBL" id="MCH97071.1"/>
    </source>
</evidence>
<dbReference type="InterPro" id="IPR032567">
    <property type="entry name" value="RTL1-rel"/>
</dbReference>
<dbReference type="Pfam" id="PF08284">
    <property type="entry name" value="RVP_2"/>
    <property type="match status" value="1"/>
</dbReference>
<dbReference type="EMBL" id="LXQA010034013">
    <property type="protein sequence ID" value="MCH97071.1"/>
    <property type="molecule type" value="Genomic_DNA"/>
</dbReference>
<sequence length="361" mass="40630">MMDRALLIEEKNDTLKKRGIIWRDKGDWKEKGSSSKFRNPGDFYKDKKEGQKPIGGGDRGETKYNDMVKGRRLSPAELEDRHKRGLCFKCGEKWGRENTCKFKHMSFKLCEDSEGEREEEEVKEEGSDAEVVHEETKTLQLSLQSKEGFTSNQSFKVWVMIGDRKVLTLIDSGATSNFIASGLVKELELPLVDTPTYVVEVGNGEKVSNKGVCRELSFYIQGVKFQQHFFLMELGGTEMLLGMDWLASLGSIGANFSELCLKWSSNGFNYTIQGDPALCNKQASVKAMVKALSDNGIGFYLQSLETSKQTDQPECVDAELEKIMAEFEEVFNLPSGLPPIREHDHAIILKPGADIPNIRPY</sequence>
<dbReference type="Gene3D" id="2.40.70.10">
    <property type="entry name" value="Acid Proteases"/>
    <property type="match status" value="1"/>
</dbReference>
<reference evidence="2 3" key="1">
    <citation type="journal article" date="2018" name="Front. Plant Sci.">
        <title>Red Clover (Trifolium pratense) and Zigzag Clover (T. medium) - A Picture of Genomic Similarities and Differences.</title>
        <authorList>
            <person name="Dluhosova J."/>
            <person name="Istvanek J."/>
            <person name="Nedelnik J."/>
            <person name="Repkova J."/>
        </authorList>
    </citation>
    <scope>NUCLEOTIDE SEQUENCE [LARGE SCALE GENOMIC DNA]</scope>
    <source>
        <strain evidence="3">cv. 10/8</strain>
        <tissue evidence="2">Leaf</tissue>
    </source>
</reference>
<dbReference type="InterPro" id="IPR021109">
    <property type="entry name" value="Peptidase_aspartic_dom_sf"/>
</dbReference>
<dbReference type="AlphaFoldDB" id="A0A392NC58"/>
<dbReference type="PANTHER" id="PTHR15503">
    <property type="entry name" value="LDOC1 RELATED"/>
    <property type="match status" value="1"/>
</dbReference>
<dbReference type="SUPFAM" id="SSF50630">
    <property type="entry name" value="Acid proteases"/>
    <property type="match status" value="1"/>
</dbReference>
<accession>A0A392NC58</accession>
<dbReference type="Proteomes" id="UP000265520">
    <property type="component" value="Unassembled WGS sequence"/>
</dbReference>
<keyword evidence="3" id="KW-1185">Reference proteome</keyword>
<comment type="caution">
    <text evidence="2">The sequence shown here is derived from an EMBL/GenBank/DDBJ whole genome shotgun (WGS) entry which is preliminary data.</text>
</comment>
<dbReference type="PANTHER" id="PTHR15503:SF22">
    <property type="entry name" value="TRANSPOSON TY3-I GAG POLYPROTEIN"/>
    <property type="match status" value="1"/>
</dbReference>
<feature type="region of interest" description="Disordered" evidence="1">
    <location>
        <begin position="27"/>
        <end position="64"/>
    </location>
</feature>